<evidence type="ECO:0000313" key="8">
    <source>
        <dbReference type="Proteomes" id="UP000762676"/>
    </source>
</evidence>
<accession>A0AAV4FRQ1</accession>
<comment type="caution">
    <text evidence="7">The sequence shown here is derived from an EMBL/GenBank/DDBJ whole genome shotgun (WGS) entry which is preliminary data.</text>
</comment>
<protein>
    <recommendedName>
        <fullName evidence="5">Transmembrane protein 254</fullName>
    </recommendedName>
</protein>
<keyword evidence="2 6" id="KW-0812">Transmembrane</keyword>
<keyword evidence="3 6" id="KW-1133">Transmembrane helix</keyword>
<name>A0AAV4FRQ1_9GAST</name>
<dbReference type="EMBL" id="BMAT01000906">
    <property type="protein sequence ID" value="GFR75691.1"/>
    <property type="molecule type" value="Genomic_DNA"/>
</dbReference>
<dbReference type="AlphaFoldDB" id="A0AAV4FRQ1"/>
<evidence type="ECO:0000313" key="7">
    <source>
        <dbReference type="EMBL" id="GFR75691.1"/>
    </source>
</evidence>
<organism evidence="7 8">
    <name type="scientific">Elysia marginata</name>
    <dbReference type="NCBI Taxonomy" id="1093978"/>
    <lineage>
        <taxon>Eukaryota</taxon>
        <taxon>Metazoa</taxon>
        <taxon>Spiralia</taxon>
        <taxon>Lophotrochozoa</taxon>
        <taxon>Mollusca</taxon>
        <taxon>Gastropoda</taxon>
        <taxon>Heterobranchia</taxon>
        <taxon>Euthyneura</taxon>
        <taxon>Panpulmonata</taxon>
        <taxon>Sacoglossa</taxon>
        <taxon>Placobranchoidea</taxon>
        <taxon>Plakobranchidae</taxon>
        <taxon>Elysia</taxon>
    </lineage>
</organism>
<reference evidence="7 8" key="1">
    <citation type="journal article" date="2021" name="Elife">
        <title>Chloroplast acquisition without the gene transfer in kleptoplastic sea slugs, Plakobranchus ocellatus.</title>
        <authorList>
            <person name="Maeda T."/>
            <person name="Takahashi S."/>
            <person name="Yoshida T."/>
            <person name="Shimamura S."/>
            <person name="Takaki Y."/>
            <person name="Nagai Y."/>
            <person name="Toyoda A."/>
            <person name="Suzuki Y."/>
            <person name="Arimoto A."/>
            <person name="Ishii H."/>
            <person name="Satoh N."/>
            <person name="Nishiyama T."/>
            <person name="Hasebe M."/>
            <person name="Maruyama T."/>
            <person name="Minagawa J."/>
            <person name="Obokata J."/>
            <person name="Shigenobu S."/>
        </authorList>
    </citation>
    <scope>NUCLEOTIDE SEQUENCE [LARGE SCALE GENOMIC DNA]</scope>
</reference>
<dbReference type="Proteomes" id="UP000762676">
    <property type="component" value="Unassembled WGS sequence"/>
</dbReference>
<evidence type="ECO:0000256" key="1">
    <source>
        <dbReference type="ARBA" id="ARBA00004141"/>
    </source>
</evidence>
<evidence type="ECO:0000256" key="6">
    <source>
        <dbReference type="SAM" id="Phobius"/>
    </source>
</evidence>
<dbReference type="Pfam" id="PF14934">
    <property type="entry name" value="TMEM254"/>
    <property type="match status" value="1"/>
</dbReference>
<comment type="subcellular location">
    <subcellularLocation>
        <location evidence="1">Membrane</location>
        <topology evidence="1">Multi-pass membrane protein</topology>
    </subcellularLocation>
</comment>
<dbReference type="InterPro" id="IPR028110">
    <property type="entry name" value="TMEM254"/>
</dbReference>
<evidence type="ECO:0000256" key="2">
    <source>
        <dbReference type="ARBA" id="ARBA00022692"/>
    </source>
</evidence>
<evidence type="ECO:0000256" key="4">
    <source>
        <dbReference type="ARBA" id="ARBA00023136"/>
    </source>
</evidence>
<feature type="transmembrane region" description="Helical" evidence="6">
    <location>
        <begin position="54"/>
        <end position="77"/>
    </location>
</feature>
<gene>
    <name evidence="7" type="ORF">ElyMa_000462300</name>
</gene>
<feature type="transmembrane region" description="Helical" evidence="6">
    <location>
        <begin position="20"/>
        <end position="42"/>
    </location>
</feature>
<evidence type="ECO:0000256" key="5">
    <source>
        <dbReference type="ARBA" id="ARBA00034834"/>
    </source>
</evidence>
<dbReference type="GO" id="GO:0016020">
    <property type="term" value="C:membrane"/>
    <property type="evidence" value="ECO:0007669"/>
    <property type="project" value="UniProtKB-SubCell"/>
</dbReference>
<sequence length="127" mass="14457">MVRRGRIGLDRNYFALPHPFWMIVLAPSLAFLLVTAFSPDLIPPSLGVVRTASFYVYENFPYITWLTAVAAIAAHIFEGLYTIKLCYDADMTTSATIKWTISTLLFGFSSILLRLRPYLQKAKRSQF</sequence>
<dbReference type="PANTHER" id="PTHR34104">
    <property type="entry name" value="TRANSMEMBRANE PROTEIN 254"/>
    <property type="match status" value="1"/>
</dbReference>
<proteinExistence type="predicted"/>
<keyword evidence="4 6" id="KW-0472">Membrane</keyword>
<dbReference type="PANTHER" id="PTHR34104:SF3">
    <property type="entry name" value="TRANSMEMBRANE PROTEIN 254"/>
    <property type="match status" value="1"/>
</dbReference>
<evidence type="ECO:0000256" key="3">
    <source>
        <dbReference type="ARBA" id="ARBA00022989"/>
    </source>
</evidence>
<feature type="transmembrane region" description="Helical" evidence="6">
    <location>
        <begin position="97"/>
        <end position="115"/>
    </location>
</feature>
<keyword evidence="8" id="KW-1185">Reference proteome</keyword>